<gene>
    <name evidence="5" type="ORF">GJ744_003018</name>
</gene>
<accession>A0A8H7E0T1</accession>
<name>A0A8H7E0T1_9EURO</name>
<feature type="domain" description="BRO1" evidence="4">
    <location>
        <begin position="1"/>
        <end position="456"/>
    </location>
</feature>
<evidence type="ECO:0000256" key="2">
    <source>
        <dbReference type="ARBA" id="ARBA00022193"/>
    </source>
</evidence>
<dbReference type="PANTHER" id="PTHR40463">
    <property type="entry name" value="PH-RESPONSE REGULATOR PROTEIN PALC"/>
    <property type="match status" value="1"/>
</dbReference>
<evidence type="ECO:0000256" key="1">
    <source>
        <dbReference type="ARBA" id="ARBA00010997"/>
    </source>
</evidence>
<dbReference type="Proteomes" id="UP000606974">
    <property type="component" value="Unassembled WGS sequence"/>
</dbReference>
<protein>
    <recommendedName>
        <fullName evidence="2">pH-response regulator protein palC</fullName>
    </recommendedName>
</protein>
<evidence type="ECO:0000256" key="3">
    <source>
        <dbReference type="SAM" id="MobiDB-lite"/>
    </source>
</evidence>
<evidence type="ECO:0000259" key="4">
    <source>
        <dbReference type="PROSITE" id="PS51180"/>
    </source>
</evidence>
<dbReference type="GO" id="GO:0005886">
    <property type="term" value="C:plasma membrane"/>
    <property type="evidence" value="ECO:0007669"/>
    <property type="project" value="TreeGrafter"/>
</dbReference>
<reference evidence="5" key="1">
    <citation type="submission" date="2020-02" db="EMBL/GenBank/DDBJ databases">
        <authorList>
            <person name="Palmer J.M."/>
        </authorList>
    </citation>
    <scope>NUCLEOTIDE SEQUENCE</scope>
    <source>
        <strain evidence="5">EPUS1.4</strain>
        <tissue evidence="5">Thallus</tissue>
    </source>
</reference>
<sequence length="503" mass="54482">MPYPFALPTTSHLTFQTHLTSLTHPSLPATVTTARNSVRAALKTHKRLLSASQSANLPHILTVLSEYTPYLLALDAGLSGKPVCGEDIDITLLKEVEVEWRPSLLASPLPGRQAPRVKGKGLDYEIYNTLHTLSAVHALLARSSLLRLYVPSSSPTNTAPTPDARTAAIQNATKHLLTAHSIHTHLLHLTHTSADGPPSFPKEAVDIHFSTQSCLAELSLAEATLLFVLKDDAYPALLQQSRDKNDREWMVKAPDIPRVRAHLFARLSLGAAEHAGRAAAAGQGGFAEGGGGGNRGLAKDLVGYCEDLKRVSRAKACRFLGVDAEASGKTGEGIAWLRAGMTELGMEIQKNGEEKMSLGKLKSSWVEKRADRKMEKGKTAEWGADAGKTEEGRVLEWLERKWTKQNDTMNVQIVPDHAALVASMMPSGREAFGSNLSVWTPTLLGEDALARIRAPVDIDQGLREEQSSGDEVDSDAEEDRKARRAPAGISLGMRGECEGDAYY</sequence>
<dbReference type="Gene3D" id="1.25.40.280">
    <property type="entry name" value="alix/aip1 like domains"/>
    <property type="match status" value="1"/>
</dbReference>
<feature type="region of interest" description="Disordered" evidence="3">
    <location>
        <begin position="460"/>
        <end position="503"/>
    </location>
</feature>
<dbReference type="SMART" id="SM01041">
    <property type="entry name" value="BRO1"/>
    <property type="match status" value="1"/>
</dbReference>
<dbReference type="PANTHER" id="PTHR40463:SF1">
    <property type="entry name" value="PH-RESPONSE REGULATOR PROTEIN PALC"/>
    <property type="match status" value="1"/>
</dbReference>
<dbReference type="InterPro" id="IPR004328">
    <property type="entry name" value="BRO1_dom"/>
</dbReference>
<evidence type="ECO:0000313" key="5">
    <source>
        <dbReference type="EMBL" id="KAF7503878.1"/>
    </source>
</evidence>
<dbReference type="PROSITE" id="PS51180">
    <property type="entry name" value="BRO1"/>
    <property type="match status" value="1"/>
</dbReference>
<dbReference type="OrthoDB" id="10266451at2759"/>
<evidence type="ECO:0000313" key="6">
    <source>
        <dbReference type="Proteomes" id="UP000606974"/>
    </source>
</evidence>
<comment type="similarity">
    <text evidence="1">Belongs to the palC family.</text>
</comment>
<organism evidence="5 6">
    <name type="scientific">Endocarpon pusillum</name>
    <dbReference type="NCBI Taxonomy" id="364733"/>
    <lineage>
        <taxon>Eukaryota</taxon>
        <taxon>Fungi</taxon>
        <taxon>Dikarya</taxon>
        <taxon>Ascomycota</taxon>
        <taxon>Pezizomycotina</taxon>
        <taxon>Eurotiomycetes</taxon>
        <taxon>Chaetothyriomycetidae</taxon>
        <taxon>Verrucariales</taxon>
        <taxon>Verrucariaceae</taxon>
        <taxon>Endocarpon</taxon>
    </lineage>
</organism>
<proteinExistence type="inferred from homology"/>
<dbReference type="AlphaFoldDB" id="A0A8H7E0T1"/>
<dbReference type="GO" id="GO:0071467">
    <property type="term" value="P:cellular response to pH"/>
    <property type="evidence" value="ECO:0007669"/>
    <property type="project" value="InterPro"/>
</dbReference>
<dbReference type="InterPro" id="IPR037505">
    <property type="entry name" value="pH-resp_palC"/>
</dbReference>
<feature type="compositionally biased region" description="Acidic residues" evidence="3">
    <location>
        <begin position="467"/>
        <end position="477"/>
    </location>
</feature>
<dbReference type="InterPro" id="IPR038499">
    <property type="entry name" value="BRO1_sf"/>
</dbReference>
<keyword evidence="6" id="KW-1185">Reference proteome</keyword>
<comment type="caution">
    <text evidence="5">The sequence shown here is derived from an EMBL/GenBank/DDBJ whole genome shotgun (WGS) entry which is preliminary data.</text>
</comment>
<dbReference type="EMBL" id="JAACFV010000157">
    <property type="protein sequence ID" value="KAF7503878.1"/>
    <property type="molecule type" value="Genomic_DNA"/>
</dbReference>